<feature type="transmembrane region" description="Helical" evidence="1">
    <location>
        <begin position="20"/>
        <end position="43"/>
    </location>
</feature>
<protein>
    <submittedName>
        <fullName evidence="2">Flp family type IVb pilin</fullName>
    </submittedName>
</protein>
<dbReference type="KEGG" id="dea:FPZ08_16175"/>
<keyword evidence="3" id="KW-1185">Reference proteome</keyword>
<keyword evidence="1" id="KW-0472">Membrane</keyword>
<sequence length="47" mass="4793">MLSVVLRFIRDEAGITPVEYGLIAAILTVATTVAVSAAGFSLADIVG</sequence>
<evidence type="ECO:0000313" key="2">
    <source>
        <dbReference type="EMBL" id="QDZ12146.1"/>
    </source>
</evidence>
<gene>
    <name evidence="2" type="ORF">FPZ08_16175</name>
</gene>
<evidence type="ECO:0000256" key="1">
    <source>
        <dbReference type="SAM" id="Phobius"/>
    </source>
</evidence>
<name>A0A5B8LVM6_9HYPH</name>
<dbReference type="EMBL" id="CP042304">
    <property type="protein sequence ID" value="QDZ12146.1"/>
    <property type="molecule type" value="Genomic_DNA"/>
</dbReference>
<dbReference type="Proteomes" id="UP000315364">
    <property type="component" value="Chromosome"/>
</dbReference>
<organism evidence="2 3">
    <name type="scientific">Devosia ginsengisoli</name>
    <dbReference type="NCBI Taxonomy" id="400770"/>
    <lineage>
        <taxon>Bacteria</taxon>
        <taxon>Pseudomonadati</taxon>
        <taxon>Pseudomonadota</taxon>
        <taxon>Alphaproteobacteria</taxon>
        <taxon>Hyphomicrobiales</taxon>
        <taxon>Devosiaceae</taxon>
        <taxon>Devosia</taxon>
    </lineage>
</organism>
<accession>A0A5B8LVM6</accession>
<reference evidence="2 3" key="1">
    <citation type="submission" date="2019-07" db="EMBL/GenBank/DDBJ databases">
        <title>Full genome sequence of Devosia sp. Gsoil 520.</title>
        <authorList>
            <person name="Im W.-T."/>
        </authorList>
    </citation>
    <scope>NUCLEOTIDE SEQUENCE [LARGE SCALE GENOMIC DNA]</scope>
    <source>
        <strain evidence="2 3">Gsoil 520</strain>
    </source>
</reference>
<proteinExistence type="predicted"/>
<dbReference type="Pfam" id="PF04964">
    <property type="entry name" value="Flp_Fap"/>
    <property type="match status" value="1"/>
</dbReference>
<evidence type="ECO:0000313" key="3">
    <source>
        <dbReference type="Proteomes" id="UP000315364"/>
    </source>
</evidence>
<keyword evidence="1" id="KW-0812">Transmembrane</keyword>
<keyword evidence="1" id="KW-1133">Transmembrane helix</keyword>
<dbReference type="InterPro" id="IPR007047">
    <property type="entry name" value="Flp_Fap"/>
</dbReference>
<dbReference type="AlphaFoldDB" id="A0A5B8LVM6"/>
<dbReference type="RefSeq" id="WP_146290958.1">
    <property type="nucleotide sequence ID" value="NZ_CP042304.1"/>
</dbReference>